<feature type="compositionally biased region" description="Basic and acidic residues" evidence="8">
    <location>
        <begin position="1403"/>
        <end position="1413"/>
    </location>
</feature>
<evidence type="ECO:0000256" key="6">
    <source>
        <dbReference type="ARBA" id="ARBA00023136"/>
    </source>
</evidence>
<keyword evidence="7" id="KW-0175">Coiled coil</keyword>
<feature type="non-terminal residue" evidence="9">
    <location>
        <position position="1"/>
    </location>
</feature>
<feature type="coiled-coil region" evidence="7">
    <location>
        <begin position="1087"/>
        <end position="1114"/>
    </location>
</feature>
<dbReference type="InterPro" id="IPR004240">
    <property type="entry name" value="EMP70"/>
</dbReference>
<feature type="coiled-coil region" evidence="7">
    <location>
        <begin position="397"/>
        <end position="499"/>
    </location>
</feature>
<comment type="caution">
    <text evidence="9">The sequence shown here is derived from an EMBL/GenBank/DDBJ whole genome shotgun (WGS) entry which is preliminary data.</text>
</comment>
<keyword evidence="6" id="KW-0472">Membrane</keyword>
<dbReference type="EMBL" id="CAUYUJ010014547">
    <property type="protein sequence ID" value="CAK0843069.1"/>
    <property type="molecule type" value="Genomic_DNA"/>
</dbReference>
<gene>
    <name evidence="9" type="ORF">PCOR1329_LOCUS37510</name>
</gene>
<feature type="coiled-coil region" evidence="7">
    <location>
        <begin position="566"/>
        <end position="632"/>
    </location>
</feature>
<feature type="compositionally biased region" description="Basic and acidic residues" evidence="8">
    <location>
        <begin position="1"/>
        <end position="10"/>
    </location>
</feature>
<name>A0ABN9TBP2_9DINO</name>
<evidence type="ECO:0000256" key="1">
    <source>
        <dbReference type="ARBA" id="ARBA00004141"/>
    </source>
</evidence>
<feature type="region of interest" description="Disordered" evidence="8">
    <location>
        <begin position="1314"/>
        <end position="1368"/>
    </location>
</feature>
<feature type="compositionally biased region" description="Basic and acidic residues" evidence="8">
    <location>
        <begin position="1447"/>
        <end position="1471"/>
    </location>
</feature>
<feature type="compositionally biased region" description="Basic and acidic residues" evidence="8">
    <location>
        <begin position="1350"/>
        <end position="1367"/>
    </location>
</feature>
<feature type="compositionally biased region" description="Basic and acidic residues" evidence="8">
    <location>
        <begin position="142"/>
        <end position="154"/>
    </location>
</feature>
<evidence type="ECO:0008006" key="11">
    <source>
        <dbReference type="Google" id="ProtNLM"/>
    </source>
</evidence>
<comment type="similarity">
    <text evidence="2">Belongs to the nonaspanin (TM9SF) (TC 9.A.2) family.</text>
</comment>
<accession>A0ABN9TBP2</accession>
<keyword evidence="3" id="KW-0812">Transmembrane</keyword>
<keyword evidence="5" id="KW-1133">Transmembrane helix</keyword>
<feature type="coiled-coil region" evidence="7">
    <location>
        <begin position="939"/>
        <end position="1009"/>
    </location>
</feature>
<evidence type="ECO:0000256" key="3">
    <source>
        <dbReference type="ARBA" id="ARBA00022692"/>
    </source>
</evidence>
<evidence type="ECO:0000256" key="2">
    <source>
        <dbReference type="ARBA" id="ARBA00005227"/>
    </source>
</evidence>
<evidence type="ECO:0000256" key="5">
    <source>
        <dbReference type="ARBA" id="ARBA00022989"/>
    </source>
</evidence>
<feature type="compositionally biased region" description="Low complexity" evidence="8">
    <location>
        <begin position="1417"/>
        <end position="1433"/>
    </location>
</feature>
<feature type="compositionally biased region" description="Basic and acidic residues" evidence="8">
    <location>
        <begin position="1317"/>
        <end position="1343"/>
    </location>
</feature>
<evidence type="ECO:0000256" key="8">
    <source>
        <dbReference type="SAM" id="MobiDB-lite"/>
    </source>
</evidence>
<dbReference type="PANTHER" id="PTHR10766">
    <property type="entry name" value="TRANSMEMBRANE 9 SUPERFAMILY PROTEIN"/>
    <property type="match status" value="1"/>
</dbReference>
<keyword evidence="4" id="KW-0732">Signal</keyword>
<reference evidence="9" key="1">
    <citation type="submission" date="2023-10" db="EMBL/GenBank/DDBJ databases">
        <authorList>
            <person name="Chen Y."/>
            <person name="Shah S."/>
            <person name="Dougan E. K."/>
            <person name="Thang M."/>
            <person name="Chan C."/>
        </authorList>
    </citation>
    <scope>NUCLEOTIDE SEQUENCE [LARGE SCALE GENOMIC DNA]</scope>
</reference>
<feature type="coiled-coil region" evidence="7">
    <location>
        <begin position="676"/>
        <end position="703"/>
    </location>
</feature>
<feature type="region of interest" description="Disordered" evidence="8">
    <location>
        <begin position="1"/>
        <end position="243"/>
    </location>
</feature>
<protein>
    <recommendedName>
        <fullName evidence="11">H(+)-exporting diphosphatase</fullName>
    </recommendedName>
</protein>
<comment type="subcellular location">
    <subcellularLocation>
        <location evidence="1">Membrane</location>
        <topology evidence="1">Multi-pass membrane protein</topology>
    </subcellularLocation>
</comment>
<feature type="compositionally biased region" description="Low complexity" evidence="8">
    <location>
        <begin position="1472"/>
        <end position="1482"/>
    </location>
</feature>
<feature type="region of interest" description="Disordered" evidence="8">
    <location>
        <begin position="354"/>
        <end position="379"/>
    </location>
</feature>
<sequence>GDQESRRRASDPGLTAAPRRAPRAAPEAAAGSGGGAAARADAEPELPRFGPPEQQPTPARGDGAGGPVASRAPPSFSFGPAASGGPGEDGETGPRGPLARGLPDAAASSIPTTPDFGGWPQQQSGDRPPLQRYKTWPGRTSALEHDRTDSGEPDKEPDEGAAGSLQPAAGSSWSDLRLGGASSVAPRFGLDSPELAEGLEDDSDGSQGPMAQPVWSLGAGGEQRGAGDSPPPDAAVHSPWLHVGPPEPAEDYVRLEAEIESVRHRAVVAALEAEIERLGHSCGELRAELRGRTGLLEGCEQELQTARSELRERRDWQSPQQLWRVVDTREQRAVAAEKEALVLRAELREATLAPRAAAPSAPLSPELQEPACEPPSCEGLPGLEQPGAWWDHCVGLQEEARGELEDIAQHVRDASAELAASRAECADASARHEESAADLHFRLVGSYGRHSDAEAAAQAAQARLEEELVEVREECQAIETALRDELSAAREQRQAVEAALRADLAEASATLRGELLAAREQQLAVEAALRADLAEASGALRGELSAAREQQLAVEVALRSDLAEASEQHRTELGVLREELADASKELRAAEAALPRLLSDASQQRHATEADLQELRLELAVAGEGRQAAEEAQECELAEAHRRHGVAEAVLRGELAEAREQHKQLSTAAAAGRAAAAHQQTELAAARRALTAARSEVEEACQREESVGDLLATLATTRRQLSRARAAEFGAAAESRVGLQEAKGALEAARFGESRLEEDLATALAQRRDALAASESAQRASWGLGRDLAEASEELGRERSALWAARSGLGLSEARLAELEQELGSERVALRDTRADLSRSEAAAAEARTELGRASAALEASRADREECRVLLVAAGEEREEMGRALHATQASLLGSEQISEEMGRSLQVLSEAREELQAAQVRSDDEARGELDHEGAALQVARAELHEAMAQLRNAGNAAVRDVLLAAQQAEEERDVLSTECEEAASRARRAEQQLEETNGRLEQTTLELLAELEAERLASARGAQAALEERAVAAVSAAAAEASAAECARLRAEMASERGRLTEEATTEAEAVQQVRDVLLISTECEEAASRSRRAEQQLEETNGRLEQTTLELLAELEAERLASARGAQAALDERAVAAVSAAAAEASAEECARLHAEVALERGRLTEEATTEAEAVQQVERYAGKAMEAASEVCERRVAAAEAAARDAGRRSAAAEAAAAAQRARAAAEMAQLSRRLESELGAYRDEGRAQRHRAEQLQQEARGAAAAELAEACSLGELRASLEQERLEVEQLRREARQAREAEAEAQAQLRRQVGEAREAHQAREARAALEAEAREAHAAEAAGQPRREAREAREARGARDAEAEAVAQLRREAREAREAVAEARLEADRLQREARGQLEARAAREAQHTARARGASEAGEAPEAGAAAREAREAEAEAEGPLGREARATREVGPRDGRGEEGRSDESAGPAGSSPGGLDVDQLSARGKHCDSYGERTCADDEVLDLMGANDIPSEEFGKWTSKGTGTYLEGGMEAGSMLVNQRFCPRTVGGRTWTPFGTGSICTSRGPGDPEFASPPSVVLALGLASEPIRPGFLLASREGSPASAAKGIADGFGCSCAGLPECLPGCCAEGAPSACLADVPTKEDLVGADEHGNLLGIRALKIGGRELYTASRRIELPVRTNQILLQIPAQLRLIHPVVTCLVGGMLSFGAVFTELFFIMSSMWQHQFYSFFGLFALSGCGGLADPAPASAGPCPSSNSSEFQQTAGGERLPINGYAPEVAGFKQFWRMGDQAKVLTCFASLCNGVDVTVAGYLRRLNQERGELFDVFGAMLGMLRAGSPMILCAGVFFEVSLGNQGEIGAGAVSVRVAADQLVDVFIQLAGGFAVFHEQCEVAGGIAEGQWQAEGAGGIAEGLLV</sequence>
<evidence type="ECO:0000313" key="10">
    <source>
        <dbReference type="Proteomes" id="UP001189429"/>
    </source>
</evidence>
<feature type="coiled-coil region" evidence="7">
    <location>
        <begin position="816"/>
        <end position="850"/>
    </location>
</feature>
<organism evidence="9 10">
    <name type="scientific">Prorocentrum cordatum</name>
    <dbReference type="NCBI Taxonomy" id="2364126"/>
    <lineage>
        <taxon>Eukaryota</taxon>
        <taxon>Sar</taxon>
        <taxon>Alveolata</taxon>
        <taxon>Dinophyceae</taxon>
        <taxon>Prorocentrales</taxon>
        <taxon>Prorocentraceae</taxon>
        <taxon>Prorocentrum</taxon>
    </lineage>
</organism>
<feature type="compositionally biased region" description="Low complexity" evidence="8">
    <location>
        <begin position="354"/>
        <end position="367"/>
    </location>
</feature>
<dbReference type="Pfam" id="PF02990">
    <property type="entry name" value="EMP70"/>
    <property type="match status" value="1"/>
</dbReference>
<dbReference type="PANTHER" id="PTHR10766:SF111">
    <property type="entry name" value="TRANSMEMBRANE 9 SUPERFAMILY MEMBER 2"/>
    <property type="match status" value="1"/>
</dbReference>
<evidence type="ECO:0000256" key="4">
    <source>
        <dbReference type="ARBA" id="ARBA00022729"/>
    </source>
</evidence>
<dbReference type="Proteomes" id="UP001189429">
    <property type="component" value="Unassembled WGS sequence"/>
</dbReference>
<evidence type="ECO:0000256" key="7">
    <source>
        <dbReference type="SAM" id="Coils"/>
    </source>
</evidence>
<keyword evidence="10" id="KW-1185">Reference proteome</keyword>
<feature type="region of interest" description="Disordered" evidence="8">
    <location>
        <begin position="1403"/>
        <end position="1491"/>
    </location>
</feature>
<feature type="compositionally biased region" description="Low complexity" evidence="8">
    <location>
        <begin position="16"/>
        <end position="30"/>
    </location>
</feature>
<evidence type="ECO:0000313" key="9">
    <source>
        <dbReference type="EMBL" id="CAK0843069.1"/>
    </source>
</evidence>
<proteinExistence type="inferred from homology"/>